<keyword evidence="3" id="KW-1185">Reference proteome</keyword>
<name>A0A510HHD9_9ACTN</name>
<gene>
    <name evidence="2" type="ORF">RxyAA322_11980</name>
</gene>
<evidence type="ECO:0000313" key="3">
    <source>
        <dbReference type="Proteomes" id="UP000318065"/>
    </source>
</evidence>
<accession>A0A510HHD9</accession>
<dbReference type="AlphaFoldDB" id="A0A510HHD9"/>
<feature type="compositionally biased region" description="Basic and acidic residues" evidence="1">
    <location>
        <begin position="12"/>
        <end position="22"/>
    </location>
</feature>
<dbReference type="Proteomes" id="UP000318065">
    <property type="component" value="Chromosome"/>
</dbReference>
<evidence type="ECO:0000256" key="1">
    <source>
        <dbReference type="SAM" id="MobiDB-lite"/>
    </source>
</evidence>
<organism evidence="2 3">
    <name type="scientific">Rubrobacter xylanophilus</name>
    <dbReference type="NCBI Taxonomy" id="49319"/>
    <lineage>
        <taxon>Bacteria</taxon>
        <taxon>Bacillati</taxon>
        <taxon>Actinomycetota</taxon>
        <taxon>Rubrobacteria</taxon>
        <taxon>Rubrobacterales</taxon>
        <taxon>Rubrobacteraceae</taxon>
        <taxon>Rubrobacter</taxon>
    </lineage>
</organism>
<proteinExistence type="predicted"/>
<sequence length="96" mass="11098">MLIAFSTGMRDSAGREKRGERTVLHRGRKIRIQRVRGRRELYIEGEHIRTVHSNGAYRAEGFVFSPSPTLEGLAREMVDYRAALQARRARFLAARR</sequence>
<dbReference type="EMBL" id="AP019791">
    <property type="protein sequence ID" value="BBL79344.1"/>
    <property type="molecule type" value="Genomic_DNA"/>
</dbReference>
<protein>
    <submittedName>
        <fullName evidence="2">Uncharacterized protein</fullName>
    </submittedName>
</protein>
<feature type="region of interest" description="Disordered" evidence="1">
    <location>
        <begin position="1"/>
        <end position="22"/>
    </location>
</feature>
<evidence type="ECO:0000313" key="2">
    <source>
        <dbReference type="EMBL" id="BBL79344.1"/>
    </source>
</evidence>
<reference evidence="2" key="1">
    <citation type="journal article" date="2019" name="Microbiol. Resour. Announc.">
        <title>Complete Genome Sequence of Rubrobacter xylanophilus Strain AA3-22, Isolated from Arima Onsen in Japan.</title>
        <authorList>
            <person name="Tomariguchi N."/>
            <person name="Miyazaki K."/>
        </authorList>
    </citation>
    <scope>NUCLEOTIDE SEQUENCE [LARGE SCALE GENOMIC DNA]</scope>
    <source>
        <strain evidence="2">AA3-22</strain>
    </source>
</reference>